<feature type="compositionally biased region" description="Polar residues" evidence="1">
    <location>
        <begin position="9"/>
        <end position="22"/>
    </location>
</feature>
<dbReference type="AlphaFoldDB" id="A0A315WAZ4"/>
<comment type="caution">
    <text evidence="2">The sequence shown here is derived from an EMBL/GenBank/DDBJ whole genome shotgun (WGS) entry which is preliminary data.</text>
</comment>
<accession>A0A315WAZ4</accession>
<name>A0A315WAZ4_GAMAF</name>
<reference evidence="2 3" key="1">
    <citation type="journal article" date="2018" name="G3 (Bethesda)">
        <title>A High-Quality Reference Genome for the Invasive Mosquitofish Gambusia affinis Using a Chicago Library.</title>
        <authorList>
            <person name="Hoffberg S.L."/>
            <person name="Troendle N.J."/>
            <person name="Glenn T.C."/>
            <person name="Mahmud O."/>
            <person name="Louha S."/>
            <person name="Chalopin D."/>
            <person name="Bennetzen J.L."/>
            <person name="Mauricio R."/>
        </authorList>
    </citation>
    <scope>NUCLEOTIDE SEQUENCE [LARGE SCALE GENOMIC DNA]</scope>
    <source>
        <strain evidence="2">NE01/NJP1002.9</strain>
        <tissue evidence="2">Muscle</tissue>
    </source>
</reference>
<evidence type="ECO:0000313" key="3">
    <source>
        <dbReference type="Proteomes" id="UP000250572"/>
    </source>
</evidence>
<feature type="region of interest" description="Disordered" evidence="1">
    <location>
        <begin position="1"/>
        <end position="30"/>
    </location>
</feature>
<evidence type="ECO:0000256" key="1">
    <source>
        <dbReference type="SAM" id="MobiDB-lite"/>
    </source>
</evidence>
<sequence length="30" mass="3567">MVWRRSLKKSSVNEATSCISSQRRQRNWTA</sequence>
<dbReference type="Proteomes" id="UP000250572">
    <property type="component" value="Unassembled WGS sequence"/>
</dbReference>
<gene>
    <name evidence="2" type="ORF">CCH79_00006268</name>
</gene>
<organism evidence="2 3">
    <name type="scientific">Gambusia affinis</name>
    <name type="common">Western mosquitofish</name>
    <name type="synonym">Heterandria affinis</name>
    <dbReference type="NCBI Taxonomy" id="33528"/>
    <lineage>
        <taxon>Eukaryota</taxon>
        <taxon>Metazoa</taxon>
        <taxon>Chordata</taxon>
        <taxon>Craniata</taxon>
        <taxon>Vertebrata</taxon>
        <taxon>Euteleostomi</taxon>
        <taxon>Actinopterygii</taxon>
        <taxon>Neopterygii</taxon>
        <taxon>Teleostei</taxon>
        <taxon>Neoteleostei</taxon>
        <taxon>Acanthomorphata</taxon>
        <taxon>Ovalentaria</taxon>
        <taxon>Atherinomorphae</taxon>
        <taxon>Cyprinodontiformes</taxon>
        <taxon>Poeciliidae</taxon>
        <taxon>Poeciliinae</taxon>
        <taxon>Gambusia</taxon>
    </lineage>
</organism>
<protein>
    <submittedName>
        <fullName evidence="2">Uncharacterized protein</fullName>
    </submittedName>
</protein>
<keyword evidence="3" id="KW-1185">Reference proteome</keyword>
<evidence type="ECO:0000313" key="2">
    <source>
        <dbReference type="EMBL" id="PWA29046.1"/>
    </source>
</evidence>
<dbReference type="EMBL" id="NHOQ01000682">
    <property type="protein sequence ID" value="PWA29046.1"/>
    <property type="molecule type" value="Genomic_DNA"/>
</dbReference>
<proteinExistence type="predicted"/>